<dbReference type="EMBL" id="LXIE01000001">
    <property type="protein sequence ID" value="OAD92348.1"/>
    <property type="molecule type" value="Genomic_DNA"/>
</dbReference>
<proteinExistence type="predicted"/>
<dbReference type="AlphaFoldDB" id="A0A1A9LGA5"/>
<feature type="transmembrane region" description="Helical" evidence="1">
    <location>
        <begin position="125"/>
        <end position="142"/>
    </location>
</feature>
<sequence length="177" mass="21626">MNKPRNKSTLERFQFRQPDKKSLIQGGIIVFIMACTPFIYYAYESFPSNTQVWETSYFTFTTKYLSLYQYAWFLMGKVIPVILLLIWFFTCKHWWHWIILVPLSMYVFQLFNILKQNLNADEVEIIYVIPIMMVLVPFVYLIRAKIFSQMRQNDLKSYEEELFQKRSFWQQLKDLFR</sequence>
<comment type="caution">
    <text evidence="2">The sequence shown here is derived from an EMBL/GenBank/DDBJ whole genome shotgun (WGS) entry which is preliminary data.</text>
</comment>
<feature type="transmembrane region" description="Helical" evidence="1">
    <location>
        <begin position="21"/>
        <end position="43"/>
    </location>
</feature>
<dbReference type="Proteomes" id="UP000077552">
    <property type="component" value="Unassembled WGS sequence"/>
</dbReference>
<feature type="transmembrane region" description="Helical" evidence="1">
    <location>
        <begin position="70"/>
        <end position="89"/>
    </location>
</feature>
<organism evidence="2 3">
    <name type="scientific">Aequorivita soesokkakensis</name>
    <dbReference type="NCBI Taxonomy" id="1385699"/>
    <lineage>
        <taxon>Bacteria</taxon>
        <taxon>Pseudomonadati</taxon>
        <taxon>Bacteroidota</taxon>
        <taxon>Flavobacteriia</taxon>
        <taxon>Flavobacteriales</taxon>
        <taxon>Flavobacteriaceae</taxon>
        <taxon>Aequorivita</taxon>
    </lineage>
</organism>
<gene>
    <name evidence="2" type="ORF">A7A78_00055</name>
</gene>
<evidence type="ECO:0000256" key="1">
    <source>
        <dbReference type="SAM" id="Phobius"/>
    </source>
</evidence>
<accession>A0A1A9LGA5</accession>
<keyword evidence="1" id="KW-0472">Membrane</keyword>
<protein>
    <submittedName>
        <fullName evidence="2">Uncharacterized protein</fullName>
    </submittedName>
</protein>
<evidence type="ECO:0000313" key="3">
    <source>
        <dbReference type="Proteomes" id="UP000077552"/>
    </source>
</evidence>
<dbReference type="RefSeq" id="WP_068760036.1">
    <property type="nucleotide sequence ID" value="NZ_LXIE01000001.1"/>
</dbReference>
<dbReference type="STRING" id="1385699.A7A78_00055"/>
<keyword evidence="1" id="KW-1133">Transmembrane helix</keyword>
<keyword evidence="1" id="KW-0812">Transmembrane</keyword>
<evidence type="ECO:0000313" key="2">
    <source>
        <dbReference type="EMBL" id="OAD92348.1"/>
    </source>
</evidence>
<feature type="transmembrane region" description="Helical" evidence="1">
    <location>
        <begin position="94"/>
        <end position="113"/>
    </location>
</feature>
<reference evidence="2 3" key="1">
    <citation type="submission" date="2016-05" db="EMBL/GenBank/DDBJ databases">
        <title>Genome sequencing of Vitellibacter soesokkakensis RSSK-12.</title>
        <authorList>
            <person name="Thevarajoo S."/>
            <person name="Selvaratnam C."/>
            <person name="Goh K.M."/>
            <person name="Chan K.-G."/>
            <person name="Chong C.S."/>
        </authorList>
    </citation>
    <scope>NUCLEOTIDE SEQUENCE [LARGE SCALE GENOMIC DNA]</scope>
    <source>
        <strain evidence="2 3">RSSK-12</strain>
    </source>
</reference>
<keyword evidence="3" id="KW-1185">Reference proteome</keyword>
<dbReference type="PROSITE" id="PS51257">
    <property type="entry name" value="PROKAR_LIPOPROTEIN"/>
    <property type="match status" value="1"/>
</dbReference>
<name>A0A1A9LGA5_9FLAO</name>